<name>A0A498HV70_MALDO</name>
<dbReference type="EMBL" id="RDQH01000341">
    <property type="protein sequence ID" value="RXH73902.1"/>
    <property type="molecule type" value="Genomic_DNA"/>
</dbReference>
<organism evidence="1 2">
    <name type="scientific">Malus domestica</name>
    <name type="common">Apple</name>
    <name type="synonym">Pyrus malus</name>
    <dbReference type="NCBI Taxonomy" id="3750"/>
    <lineage>
        <taxon>Eukaryota</taxon>
        <taxon>Viridiplantae</taxon>
        <taxon>Streptophyta</taxon>
        <taxon>Embryophyta</taxon>
        <taxon>Tracheophyta</taxon>
        <taxon>Spermatophyta</taxon>
        <taxon>Magnoliopsida</taxon>
        <taxon>eudicotyledons</taxon>
        <taxon>Gunneridae</taxon>
        <taxon>Pentapetalae</taxon>
        <taxon>rosids</taxon>
        <taxon>fabids</taxon>
        <taxon>Rosales</taxon>
        <taxon>Rosaceae</taxon>
        <taxon>Amygdaloideae</taxon>
        <taxon>Maleae</taxon>
        <taxon>Malus</taxon>
    </lineage>
</organism>
<evidence type="ECO:0000313" key="1">
    <source>
        <dbReference type="EMBL" id="RXH73902.1"/>
    </source>
</evidence>
<reference evidence="1 2" key="1">
    <citation type="submission" date="2018-10" db="EMBL/GenBank/DDBJ databases">
        <title>A high-quality apple genome assembly.</title>
        <authorList>
            <person name="Hu J."/>
        </authorList>
    </citation>
    <scope>NUCLEOTIDE SEQUENCE [LARGE SCALE GENOMIC DNA]</scope>
    <source>
        <strain evidence="2">cv. HFTH1</strain>
        <tissue evidence="1">Young leaf</tissue>
    </source>
</reference>
<evidence type="ECO:0000313" key="2">
    <source>
        <dbReference type="Proteomes" id="UP000290289"/>
    </source>
</evidence>
<dbReference type="Proteomes" id="UP000290289">
    <property type="component" value="Chromosome 15"/>
</dbReference>
<dbReference type="AlphaFoldDB" id="A0A498HV70"/>
<accession>A0A498HV70</accession>
<comment type="caution">
    <text evidence="1">The sequence shown here is derived from an EMBL/GenBank/DDBJ whole genome shotgun (WGS) entry which is preliminary data.</text>
</comment>
<gene>
    <name evidence="1" type="ORF">DVH24_016724</name>
</gene>
<sequence length="76" mass="8906">MRMKVAKGRCRVEEVHSGREEKMIVRGEAEQKITQNLSRETTRSTCFRRTKRETKRLVPLRSVLSHVPNGTQMTHK</sequence>
<proteinExistence type="predicted"/>
<protein>
    <submittedName>
        <fullName evidence="1">Uncharacterized protein</fullName>
    </submittedName>
</protein>
<keyword evidence="2" id="KW-1185">Reference proteome</keyword>